<dbReference type="PANTHER" id="PTHR21621">
    <property type="entry name" value="RIBOSOMAL PROTEIN S6 MODIFICATION PROTEIN"/>
    <property type="match status" value="1"/>
</dbReference>
<reference evidence="2 3" key="1">
    <citation type="submission" date="2016-10" db="EMBL/GenBank/DDBJ databases">
        <authorList>
            <person name="de Groot N.N."/>
        </authorList>
    </citation>
    <scope>NUCLEOTIDE SEQUENCE [LARGE SCALE GENOMIC DNA]</scope>
    <source>
        <strain evidence="2 3">DSM 43794</strain>
    </source>
</reference>
<dbReference type="GO" id="GO:0005737">
    <property type="term" value="C:cytoplasm"/>
    <property type="evidence" value="ECO:0007669"/>
    <property type="project" value="TreeGrafter"/>
</dbReference>
<organism evidence="2 3">
    <name type="scientific">Thermostaphylospora chromogena</name>
    <dbReference type="NCBI Taxonomy" id="35622"/>
    <lineage>
        <taxon>Bacteria</taxon>
        <taxon>Bacillati</taxon>
        <taxon>Actinomycetota</taxon>
        <taxon>Actinomycetes</taxon>
        <taxon>Streptosporangiales</taxon>
        <taxon>Thermomonosporaceae</taxon>
        <taxon>Thermostaphylospora</taxon>
    </lineage>
</organism>
<evidence type="ECO:0000313" key="2">
    <source>
        <dbReference type="EMBL" id="SDR13905.1"/>
    </source>
</evidence>
<dbReference type="STRING" id="35622.SAMN04489764_3663"/>
<evidence type="ECO:0008006" key="4">
    <source>
        <dbReference type="Google" id="ProtNLM"/>
    </source>
</evidence>
<dbReference type="GO" id="GO:0009432">
    <property type="term" value="P:SOS response"/>
    <property type="evidence" value="ECO:0007669"/>
    <property type="project" value="TreeGrafter"/>
</dbReference>
<dbReference type="Proteomes" id="UP000217103">
    <property type="component" value="Unassembled WGS sequence"/>
</dbReference>
<dbReference type="NCBIfam" id="NF038074">
    <property type="entry name" value="fam_STM4014"/>
    <property type="match status" value="1"/>
</dbReference>
<feature type="region of interest" description="Disordered" evidence="1">
    <location>
        <begin position="1"/>
        <end position="25"/>
    </location>
</feature>
<dbReference type="Gene3D" id="3.30.470.20">
    <property type="entry name" value="ATP-grasp fold, B domain"/>
    <property type="match status" value="1"/>
</dbReference>
<accession>A0A1H1GL41</accession>
<protein>
    <recommendedName>
        <fullName evidence="4">ATP-grasp domain-containing protein</fullName>
    </recommendedName>
</protein>
<gene>
    <name evidence="2" type="ORF">SAMN04489764_3663</name>
</gene>
<evidence type="ECO:0000313" key="3">
    <source>
        <dbReference type="Proteomes" id="UP000217103"/>
    </source>
</evidence>
<dbReference type="PANTHER" id="PTHR21621:SF0">
    <property type="entry name" value="BETA-CITRYLGLUTAMATE SYNTHASE B-RELATED"/>
    <property type="match status" value="1"/>
</dbReference>
<keyword evidence="3" id="KW-1185">Reference proteome</keyword>
<dbReference type="EMBL" id="FNKK01000002">
    <property type="protein sequence ID" value="SDR13905.1"/>
    <property type="molecule type" value="Genomic_DNA"/>
</dbReference>
<dbReference type="GO" id="GO:0018169">
    <property type="term" value="F:ribosomal S6-glutamic acid ligase activity"/>
    <property type="evidence" value="ECO:0007669"/>
    <property type="project" value="TreeGrafter"/>
</dbReference>
<feature type="region of interest" description="Disordered" evidence="1">
    <location>
        <begin position="380"/>
        <end position="411"/>
    </location>
</feature>
<dbReference type="SUPFAM" id="SSF56059">
    <property type="entry name" value="Glutathione synthetase ATP-binding domain-like"/>
    <property type="match status" value="1"/>
</dbReference>
<name>A0A1H1GL41_9ACTN</name>
<proteinExistence type="predicted"/>
<evidence type="ECO:0000256" key="1">
    <source>
        <dbReference type="SAM" id="MobiDB-lite"/>
    </source>
</evidence>
<sequence>MTRPAHGARDVPRAAGGPRPEERPRLAVIGTPGDRRVTLFAAAARAAGLGTPDVIAWRDVLSGAEVRLPPGALVRIDSPGADPETDALLRGPGDPARVGGGDLRYRRLLTALERIRRAVADTPGCALWNDPDDIAVMFDKRRCHARLDAAGVPVPPALPGPVDGYATLRRRMREAGWSRVFVKPAHGSSASGVIALHAARDRVQAITSVAVDDEGGLYNSLRVRTYRDEPVVAAIVDALAPAGLHVERWFPKAVLDGRAIDLRVVVVAGRPTHAVVRASRTPMTNLHLGGERGDLDAVRDRLGENGWRRAMEVCAKTAACFPRSPMAGVDLMIGTGWREFAVAEVNAFGDLLPGLTGLPGGGAEGMDTYAAQLAARFAAPPPNRPWRAPVSAGGGAGAARPRHARAGRAHA</sequence>
<dbReference type="InterPro" id="IPR047778">
    <property type="entry name" value="STM4014-like"/>
</dbReference>
<feature type="compositionally biased region" description="Basic residues" evidence="1">
    <location>
        <begin position="400"/>
        <end position="411"/>
    </location>
</feature>
<dbReference type="AlphaFoldDB" id="A0A1H1GL41"/>